<evidence type="ECO:0000313" key="1">
    <source>
        <dbReference type="EMBL" id="CAB5218947.1"/>
    </source>
</evidence>
<reference evidence="1" key="1">
    <citation type="submission" date="2020-05" db="EMBL/GenBank/DDBJ databases">
        <authorList>
            <person name="Chiriac C."/>
            <person name="Salcher M."/>
            <person name="Ghai R."/>
            <person name="Kavagutti S V."/>
        </authorList>
    </citation>
    <scope>NUCLEOTIDE SEQUENCE</scope>
</reference>
<name>A0A6J7WMH3_9CAUD</name>
<gene>
    <name evidence="1" type="ORF">UFOVP222_10</name>
</gene>
<protein>
    <submittedName>
        <fullName evidence="1">Uncharacterized protein</fullName>
    </submittedName>
</protein>
<proteinExistence type="predicted"/>
<accession>A0A6J7WMH3</accession>
<dbReference type="EMBL" id="LR798269">
    <property type="protein sequence ID" value="CAB5218947.1"/>
    <property type="molecule type" value="Genomic_DNA"/>
</dbReference>
<organism evidence="1">
    <name type="scientific">uncultured Caudovirales phage</name>
    <dbReference type="NCBI Taxonomy" id="2100421"/>
    <lineage>
        <taxon>Viruses</taxon>
        <taxon>Duplodnaviria</taxon>
        <taxon>Heunggongvirae</taxon>
        <taxon>Uroviricota</taxon>
        <taxon>Caudoviricetes</taxon>
        <taxon>Peduoviridae</taxon>
        <taxon>Maltschvirus</taxon>
        <taxon>Maltschvirus maltsch</taxon>
    </lineage>
</organism>
<sequence length="69" mass="7898">MEETAEVFVSGVKIEVNLQTNKVWKYGADQPEMVSLWVSPQCVECGNVEEAETLEQLTTYLTEHQCDWC</sequence>